<dbReference type="FunFam" id="2.10.60.10:FF:000021">
    <property type="entry name" value="Receptor protein serine/threonine kinase"/>
    <property type="match status" value="1"/>
</dbReference>
<organism evidence="2 3">
    <name type="scientific">Ladona fulva</name>
    <name type="common">Scarce chaser dragonfly</name>
    <name type="synonym">Libellula fulva</name>
    <dbReference type="NCBI Taxonomy" id="123851"/>
    <lineage>
        <taxon>Eukaryota</taxon>
        <taxon>Metazoa</taxon>
        <taxon>Ecdysozoa</taxon>
        <taxon>Arthropoda</taxon>
        <taxon>Hexapoda</taxon>
        <taxon>Insecta</taxon>
        <taxon>Pterygota</taxon>
        <taxon>Palaeoptera</taxon>
        <taxon>Odonata</taxon>
        <taxon>Epiprocta</taxon>
        <taxon>Anisoptera</taxon>
        <taxon>Libelluloidea</taxon>
        <taxon>Libellulidae</taxon>
        <taxon>Ladona</taxon>
    </lineage>
</organism>
<feature type="signal peptide" evidence="1">
    <location>
        <begin position="1"/>
        <end position="31"/>
    </location>
</feature>
<dbReference type="Gene3D" id="2.10.60.10">
    <property type="entry name" value="CD59"/>
    <property type="match status" value="1"/>
</dbReference>
<dbReference type="InterPro" id="IPR045860">
    <property type="entry name" value="Snake_toxin-like_sf"/>
</dbReference>
<proteinExistence type="predicted"/>
<dbReference type="EMBL" id="KZ310022">
    <property type="protein sequence ID" value="KAG8239805.1"/>
    <property type="molecule type" value="Genomic_DNA"/>
</dbReference>
<dbReference type="OrthoDB" id="8190860at2759"/>
<comment type="caution">
    <text evidence="2">The sequence shown here is derived from an EMBL/GenBank/DDBJ whole genome shotgun (WGS) entry which is preliminary data.</text>
</comment>
<evidence type="ECO:0000313" key="3">
    <source>
        <dbReference type="Proteomes" id="UP000792457"/>
    </source>
</evidence>
<evidence type="ECO:0000313" key="2">
    <source>
        <dbReference type="EMBL" id="KAG8239805.1"/>
    </source>
</evidence>
<dbReference type="Proteomes" id="UP000792457">
    <property type="component" value="Unassembled WGS sequence"/>
</dbReference>
<dbReference type="CDD" id="cd23596">
    <property type="entry name" value="TFP_LU_ECD_Tkv"/>
    <property type="match status" value="1"/>
</dbReference>
<sequence>MASALLCAVNLRPVFLTGVSLFMAGMEKALGEDGGVTCYCAVHCPDNAANGTCEAKPGSHCFSAVEDAYNAETGRMEPQRTYGCLPPEERGFMQV</sequence>
<feature type="non-terminal residue" evidence="2">
    <location>
        <position position="1"/>
    </location>
</feature>
<keyword evidence="3" id="KW-1185">Reference proteome</keyword>
<dbReference type="AlphaFoldDB" id="A0A8K0KU45"/>
<protein>
    <submittedName>
        <fullName evidence="2">Uncharacterized protein</fullName>
    </submittedName>
</protein>
<keyword evidence="1" id="KW-0732">Signal</keyword>
<reference evidence="2" key="2">
    <citation type="submission" date="2017-10" db="EMBL/GenBank/DDBJ databases">
        <title>Ladona fulva Genome sequencing and assembly.</title>
        <authorList>
            <person name="Murali S."/>
            <person name="Richards S."/>
            <person name="Bandaranaike D."/>
            <person name="Bellair M."/>
            <person name="Blankenburg K."/>
            <person name="Chao H."/>
            <person name="Dinh H."/>
            <person name="Doddapaneni H."/>
            <person name="Dugan-Rocha S."/>
            <person name="Elkadiri S."/>
            <person name="Gnanaolivu R."/>
            <person name="Hernandez B."/>
            <person name="Skinner E."/>
            <person name="Javaid M."/>
            <person name="Lee S."/>
            <person name="Li M."/>
            <person name="Ming W."/>
            <person name="Munidasa M."/>
            <person name="Muniz J."/>
            <person name="Nguyen L."/>
            <person name="Hughes D."/>
            <person name="Osuji N."/>
            <person name="Pu L.-L."/>
            <person name="Puazo M."/>
            <person name="Qu C."/>
            <person name="Quiroz J."/>
            <person name="Raj R."/>
            <person name="Weissenberger G."/>
            <person name="Xin Y."/>
            <person name="Zou X."/>
            <person name="Han Y."/>
            <person name="Worley K."/>
            <person name="Muzny D."/>
            <person name="Gibbs R."/>
        </authorList>
    </citation>
    <scope>NUCLEOTIDE SEQUENCE</scope>
    <source>
        <strain evidence="2">Sampled in the wild</strain>
    </source>
</reference>
<gene>
    <name evidence="2" type="ORF">J437_LFUL019276</name>
</gene>
<feature type="chain" id="PRO_5035449157" evidence="1">
    <location>
        <begin position="32"/>
        <end position="95"/>
    </location>
</feature>
<accession>A0A8K0KU45</accession>
<dbReference type="SUPFAM" id="SSF57302">
    <property type="entry name" value="Snake toxin-like"/>
    <property type="match status" value="1"/>
</dbReference>
<evidence type="ECO:0000256" key="1">
    <source>
        <dbReference type="SAM" id="SignalP"/>
    </source>
</evidence>
<reference evidence="2" key="1">
    <citation type="submission" date="2013-04" db="EMBL/GenBank/DDBJ databases">
        <authorList>
            <person name="Qu J."/>
            <person name="Murali S.C."/>
            <person name="Bandaranaike D."/>
            <person name="Bellair M."/>
            <person name="Blankenburg K."/>
            <person name="Chao H."/>
            <person name="Dinh H."/>
            <person name="Doddapaneni H."/>
            <person name="Downs B."/>
            <person name="Dugan-Rocha S."/>
            <person name="Elkadiri S."/>
            <person name="Gnanaolivu R.D."/>
            <person name="Hernandez B."/>
            <person name="Javaid M."/>
            <person name="Jayaseelan J.C."/>
            <person name="Lee S."/>
            <person name="Li M."/>
            <person name="Ming W."/>
            <person name="Munidasa M."/>
            <person name="Muniz J."/>
            <person name="Nguyen L."/>
            <person name="Ongeri F."/>
            <person name="Osuji N."/>
            <person name="Pu L.-L."/>
            <person name="Puazo M."/>
            <person name="Qu C."/>
            <person name="Quiroz J."/>
            <person name="Raj R."/>
            <person name="Weissenberger G."/>
            <person name="Xin Y."/>
            <person name="Zou X."/>
            <person name="Han Y."/>
            <person name="Richards S."/>
            <person name="Worley K."/>
            <person name="Muzny D."/>
            <person name="Gibbs R."/>
        </authorList>
    </citation>
    <scope>NUCLEOTIDE SEQUENCE</scope>
    <source>
        <strain evidence="2">Sampled in the wild</strain>
    </source>
</reference>
<name>A0A8K0KU45_LADFU</name>